<dbReference type="PANTHER" id="PTHR42986">
    <property type="entry name" value="BENZALDEHYDE DEHYDROGENASE YFMT"/>
    <property type="match status" value="1"/>
</dbReference>
<dbReference type="EMBL" id="BMML01000013">
    <property type="protein sequence ID" value="GGN22921.1"/>
    <property type="molecule type" value="Genomic_DNA"/>
</dbReference>
<evidence type="ECO:0000256" key="3">
    <source>
        <dbReference type="ARBA" id="ARBA00023027"/>
    </source>
</evidence>
<dbReference type="Gene3D" id="3.40.605.10">
    <property type="entry name" value="Aldehyde Dehydrogenase, Chain A, domain 1"/>
    <property type="match status" value="1"/>
</dbReference>
<dbReference type="InterPro" id="IPR016161">
    <property type="entry name" value="Ald_DH/histidinol_DH"/>
</dbReference>
<protein>
    <submittedName>
        <fullName evidence="7">Aldehyde dehydrogenase</fullName>
    </submittedName>
</protein>
<keyword evidence="3" id="KW-0520">NAD</keyword>
<keyword evidence="2 5" id="KW-0560">Oxidoreductase</keyword>
<name>A0A918CTQ6_9ACTN</name>
<evidence type="ECO:0000256" key="5">
    <source>
        <dbReference type="RuleBase" id="RU003345"/>
    </source>
</evidence>
<reference evidence="7" key="1">
    <citation type="journal article" date="2014" name="Int. J. Syst. Evol. Microbiol.">
        <title>Complete genome sequence of Corynebacterium casei LMG S-19264T (=DSM 44701T), isolated from a smear-ripened cheese.</title>
        <authorList>
            <consortium name="US DOE Joint Genome Institute (JGI-PGF)"/>
            <person name="Walter F."/>
            <person name="Albersmeier A."/>
            <person name="Kalinowski J."/>
            <person name="Ruckert C."/>
        </authorList>
    </citation>
    <scope>NUCLEOTIDE SEQUENCE</scope>
    <source>
        <strain evidence="7">CGMCC 4.7110</strain>
    </source>
</reference>
<dbReference type="InterPro" id="IPR016163">
    <property type="entry name" value="Ald_DH_C"/>
</dbReference>
<proteinExistence type="inferred from homology"/>
<organism evidence="7 8">
    <name type="scientific">Streptomyces fuscichromogenes</name>
    <dbReference type="NCBI Taxonomy" id="1324013"/>
    <lineage>
        <taxon>Bacteria</taxon>
        <taxon>Bacillati</taxon>
        <taxon>Actinomycetota</taxon>
        <taxon>Actinomycetes</taxon>
        <taxon>Kitasatosporales</taxon>
        <taxon>Streptomycetaceae</taxon>
        <taxon>Streptomyces</taxon>
    </lineage>
</organism>
<evidence type="ECO:0000313" key="7">
    <source>
        <dbReference type="EMBL" id="GGN22921.1"/>
    </source>
</evidence>
<dbReference type="GO" id="GO:0016620">
    <property type="term" value="F:oxidoreductase activity, acting on the aldehyde or oxo group of donors, NAD or NADP as acceptor"/>
    <property type="evidence" value="ECO:0007669"/>
    <property type="project" value="InterPro"/>
</dbReference>
<dbReference type="FunFam" id="3.40.605.10:FF:000007">
    <property type="entry name" value="NAD/NADP-dependent betaine aldehyde dehydrogenase"/>
    <property type="match status" value="1"/>
</dbReference>
<evidence type="ECO:0000313" key="8">
    <source>
        <dbReference type="Proteomes" id="UP000653411"/>
    </source>
</evidence>
<accession>A0A918CTQ6</accession>
<dbReference type="InterPro" id="IPR015590">
    <property type="entry name" value="Aldehyde_DH_dom"/>
</dbReference>
<dbReference type="SUPFAM" id="SSF53720">
    <property type="entry name" value="ALDH-like"/>
    <property type="match status" value="1"/>
</dbReference>
<comment type="similarity">
    <text evidence="1 5">Belongs to the aldehyde dehydrogenase family.</text>
</comment>
<feature type="domain" description="Aldehyde dehydrogenase" evidence="6">
    <location>
        <begin position="35"/>
        <end position="491"/>
    </location>
</feature>
<evidence type="ECO:0000259" key="6">
    <source>
        <dbReference type="Pfam" id="PF00171"/>
    </source>
</evidence>
<comment type="caution">
    <text evidence="7">The sequence shown here is derived from an EMBL/GenBank/DDBJ whole genome shotgun (WGS) entry which is preliminary data.</text>
</comment>
<keyword evidence="8" id="KW-1185">Reference proteome</keyword>
<dbReference type="Proteomes" id="UP000653411">
    <property type="component" value="Unassembled WGS sequence"/>
</dbReference>
<evidence type="ECO:0000256" key="4">
    <source>
        <dbReference type="PROSITE-ProRule" id="PRU10007"/>
    </source>
</evidence>
<evidence type="ECO:0000256" key="2">
    <source>
        <dbReference type="ARBA" id="ARBA00023002"/>
    </source>
</evidence>
<dbReference type="InterPro" id="IPR016162">
    <property type="entry name" value="Ald_DH_N"/>
</dbReference>
<dbReference type="PROSITE" id="PS00687">
    <property type="entry name" value="ALDEHYDE_DEHYDR_GLU"/>
    <property type="match status" value="1"/>
</dbReference>
<sequence>MSRARIPETTLTTTVEPSSIHGNLPWDGKIFDGAWTQGRGGTLDVRAPATGRLLTTVGAASPADVDRAVERAAKAQRDWARLPYDRRAEVFRKAASALQSAPDRLASWLVPEAGSGAGKAAFETGLVVSELFQAAALAAEPYGELLRSTRPRLSLTRRVPLGVVGVISPFNFPAVLSMRSVAPALALGNAVILKPDPRTPVSGGLALAQLLAEAGLPEGLLHVVPGGVDVGEALVTHPSVPCVSFTGSTAAGRAIGAAAGPLLKKVHLELGGNNALLVLPDADLDAAASAGAWGSFLHQGQICMTTGRHLVHASVAERYVAKLAEKAAAITVGDPTDPANMLGPIIDEPQRDRVHDIVTRSVSQGARLAAGGTHDGLFYRPTVLADVPHDAPAFTDEIFGPVAPVSVYETVDEAVELINRSEYGLSVAILTRDVFGALELAERIESGAVHINDQTVDDEAVAPFGGSKASAAGGRFGGGANLDTFTEVQWVTAQAEIERYPF</sequence>
<feature type="active site" evidence="4">
    <location>
        <position position="269"/>
    </location>
</feature>
<evidence type="ECO:0000256" key="1">
    <source>
        <dbReference type="ARBA" id="ARBA00009986"/>
    </source>
</evidence>
<reference evidence="7" key="2">
    <citation type="submission" date="2020-09" db="EMBL/GenBank/DDBJ databases">
        <authorList>
            <person name="Sun Q."/>
            <person name="Zhou Y."/>
        </authorList>
    </citation>
    <scope>NUCLEOTIDE SEQUENCE</scope>
    <source>
        <strain evidence="7">CGMCC 4.7110</strain>
    </source>
</reference>
<dbReference type="Pfam" id="PF00171">
    <property type="entry name" value="Aldedh"/>
    <property type="match status" value="1"/>
</dbReference>
<dbReference type="InterPro" id="IPR029510">
    <property type="entry name" value="Ald_DH_CS_GLU"/>
</dbReference>
<dbReference type="AlphaFoldDB" id="A0A918CTQ6"/>
<dbReference type="PANTHER" id="PTHR42986:SF1">
    <property type="entry name" value="BENZALDEHYDE DEHYDROGENASE YFMT"/>
    <property type="match status" value="1"/>
</dbReference>
<dbReference type="Gene3D" id="3.40.309.10">
    <property type="entry name" value="Aldehyde Dehydrogenase, Chain A, domain 2"/>
    <property type="match status" value="1"/>
</dbReference>
<gene>
    <name evidence="7" type="ORF">GCM10011578_054890</name>
</gene>